<keyword evidence="2" id="KW-1185">Reference proteome</keyword>
<dbReference type="EMBL" id="JANPWB010000001">
    <property type="protein sequence ID" value="KAJ1218213.1"/>
    <property type="molecule type" value="Genomic_DNA"/>
</dbReference>
<sequence>MLPVELRIHLDAGGWMAGRSCDPAGDHGSMQTGQPAQPSDEELLLSAEAVIFRSSVLRGAVCWYRGFSVPPAWHTLLQAVPRDSEAHMLACLLWEETPRGITCAFRKLCCWCSGDRDRDGGAEYTCGLYMLT</sequence>
<dbReference type="Proteomes" id="UP001066276">
    <property type="component" value="Chromosome 1_1"/>
</dbReference>
<reference evidence="1" key="1">
    <citation type="journal article" date="2022" name="bioRxiv">
        <title>Sequencing and chromosome-scale assembly of the giantPleurodeles waltlgenome.</title>
        <authorList>
            <person name="Brown T."/>
            <person name="Elewa A."/>
            <person name="Iarovenko S."/>
            <person name="Subramanian E."/>
            <person name="Araus A.J."/>
            <person name="Petzold A."/>
            <person name="Susuki M."/>
            <person name="Suzuki K.-i.T."/>
            <person name="Hayashi T."/>
            <person name="Toyoda A."/>
            <person name="Oliveira C."/>
            <person name="Osipova E."/>
            <person name="Leigh N.D."/>
            <person name="Simon A."/>
            <person name="Yun M.H."/>
        </authorList>
    </citation>
    <scope>NUCLEOTIDE SEQUENCE</scope>
    <source>
        <strain evidence="1">20211129_DDA</strain>
        <tissue evidence="1">Liver</tissue>
    </source>
</reference>
<protein>
    <submittedName>
        <fullName evidence="1">Uncharacterized protein</fullName>
    </submittedName>
</protein>
<proteinExistence type="predicted"/>
<gene>
    <name evidence="1" type="ORF">NDU88_005796</name>
</gene>
<evidence type="ECO:0000313" key="1">
    <source>
        <dbReference type="EMBL" id="KAJ1218213.1"/>
    </source>
</evidence>
<comment type="caution">
    <text evidence="1">The sequence shown here is derived from an EMBL/GenBank/DDBJ whole genome shotgun (WGS) entry which is preliminary data.</text>
</comment>
<name>A0AAV7X0K8_PLEWA</name>
<accession>A0AAV7X0K8</accession>
<dbReference type="AlphaFoldDB" id="A0AAV7X0K8"/>
<evidence type="ECO:0000313" key="2">
    <source>
        <dbReference type="Proteomes" id="UP001066276"/>
    </source>
</evidence>
<organism evidence="1 2">
    <name type="scientific">Pleurodeles waltl</name>
    <name type="common">Iberian ribbed newt</name>
    <dbReference type="NCBI Taxonomy" id="8319"/>
    <lineage>
        <taxon>Eukaryota</taxon>
        <taxon>Metazoa</taxon>
        <taxon>Chordata</taxon>
        <taxon>Craniata</taxon>
        <taxon>Vertebrata</taxon>
        <taxon>Euteleostomi</taxon>
        <taxon>Amphibia</taxon>
        <taxon>Batrachia</taxon>
        <taxon>Caudata</taxon>
        <taxon>Salamandroidea</taxon>
        <taxon>Salamandridae</taxon>
        <taxon>Pleurodelinae</taxon>
        <taxon>Pleurodeles</taxon>
    </lineage>
</organism>